<keyword evidence="2" id="KW-1185">Reference proteome</keyword>
<reference evidence="2" key="1">
    <citation type="journal article" date="2019" name="Int. J. Syst. Evol. Microbiol.">
        <title>The Global Catalogue of Microorganisms (GCM) 10K type strain sequencing project: providing services to taxonomists for standard genome sequencing and annotation.</title>
        <authorList>
            <consortium name="The Broad Institute Genomics Platform"/>
            <consortium name="The Broad Institute Genome Sequencing Center for Infectious Disease"/>
            <person name="Wu L."/>
            <person name="Ma J."/>
        </authorList>
    </citation>
    <scope>NUCLEOTIDE SEQUENCE [LARGE SCALE GENOMIC DNA]</scope>
    <source>
        <strain evidence="2">JCM 16981</strain>
    </source>
</reference>
<organism evidence="1 2">
    <name type="scientific">Salinicoccus jeotgali</name>
    <dbReference type="NCBI Taxonomy" id="381634"/>
    <lineage>
        <taxon>Bacteria</taxon>
        <taxon>Bacillati</taxon>
        <taxon>Bacillota</taxon>
        <taxon>Bacilli</taxon>
        <taxon>Bacillales</taxon>
        <taxon>Staphylococcaceae</taxon>
        <taxon>Salinicoccus</taxon>
    </lineage>
</organism>
<sequence length="42" mass="4746">MEELMQETVKALLEEIKEGRDPQLVEATANLIKAITDYNINA</sequence>
<proteinExistence type="predicted"/>
<dbReference type="RefSeq" id="WP_344702258.1">
    <property type="nucleotide sequence ID" value="NZ_BAABCK010000021.1"/>
</dbReference>
<evidence type="ECO:0000313" key="1">
    <source>
        <dbReference type="EMBL" id="GAA3722892.1"/>
    </source>
</evidence>
<evidence type="ECO:0000313" key="2">
    <source>
        <dbReference type="Proteomes" id="UP001500920"/>
    </source>
</evidence>
<dbReference type="EMBL" id="BAABCK010000021">
    <property type="protein sequence ID" value="GAA3722892.1"/>
    <property type="molecule type" value="Genomic_DNA"/>
</dbReference>
<accession>A0ABP7ETI2</accession>
<gene>
    <name evidence="1" type="ORF">GCM10022378_11170</name>
</gene>
<protein>
    <submittedName>
        <fullName evidence="1">Uncharacterized protein</fullName>
    </submittedName>
</protein>
<dbReference type="Proteomes" id="UP001500920">
    <property type="component" value="Unassembled WGS sequence"/>
</dbReference>
<comment type="caution">
    <text evidence="1">The sequence shown here is derived from an EMBL/GenBank/DDBJ whole genome shotgun (WGS) entry which is preliminary data.</text>
</comment>
<name>A0ABP7ETI2_9STAP</name>